<accession>A0A5B7CDH0</accession>
<evidence type="ECO:0000313" key="2">
    <source>
        <dbReference type="Proteomes" id="UP000324222"/>
    </source>
</evidence>
<proteinExistence type="predicted"/>
<dbReference type="Proteomes" id="UP000324222">
    <property type="component" value="Unassembled WGS sequence"/>
</dbReference>
<dbReference type="EMBL" id="VSRR010000001">
    <property type="protein sequence ID" value="MPC07447.1"/>
    <property type="molecule type" value="Genomic_DNA"/>
</dbReference>
<sequence length="61" mass="7186">MLKGIYCIKIFLFRHQFKTTKREKRHGMALFIALVHIRFWHEAATASAMPFNGKTWSAFPC</sequence>
<evidence type="ECO:0000313" key="1">
    <source>
        <dbReference type="EMBL" id="MPC07447.1"/>
    </source>
</evidence>
<dbReference type="AlphaFoldDB" id="A0A5B7CDH0"/>
<protein>
    <submittedName>
        <fullName evidence="1">Uncharacterized protein</fullName>
    </submittedName>
</protein>
<name>A0A5B7CDH0_PORTR</name>
<organism evidence="1 2">
    <name type="scientific">Portunus trituberculatus</name>
    <name type="common">Swimming crab</name>
    <name type="synonym">Neptunus trituberculatus</name>
    <dbReference type="NCBI Taxonomy" id="210409"/>
    <lineage>
        <taxon>Eukaryota</taxon>
        <taxon>Metazoa</taxon>
        <taxon>Ecdysozoa</taxon>
        <taxon>Arthropoda</taxon>
        <taxon>Crustacea</taxon>
        <taxon>Multicrustacea</taxon>
        <taxon>Malacostraca</taxon>
        <taxon>Eumalacostraca</taxon>
        <taxon>Eucarida</taxon>
        <taxon>Decapoda</taxon>
        <taxon>Pleocyemata</taxon>
        <taxon>Brachyura</taxon>
        <taxon>Eubrachyura</taxon>
        <taxon>Portunoidea</taxon>
        <taxon>Portunidae</taxon>
        <taxon>Portuninae</taxon>
        <taxon>Portunus</taxon>
    </lineage>
</organism>
<comment type="caution">
    <text evidence="1">The sequence shown here is derived from an EMBL/GenBank/DDBJ whole genome shotgun (WGS) entry which is preliminary data.</text>
</comment>
<gene>
    <name evidence="1" type="ORF">E2C01_000009</name>
</gene>
<keyword evidence="2" id="KW-1185">Reference proteome</keyword>
<reference evidence="1 2" key="1">
    <citation type="submission" date="2019-05" db="EMBL/GenBank/DDBJ databases">
        <title>Another draft genome of Portunus trituberculatus and its Hox gene families provides insights of decapod evolution.</title>
        <authorList>
            <person name="Jeong J.-H."/>
            <person name="Song I."/>
            <person name="Kim S."/>
            <person name="Choi T."/>
            <person name="Kim D."/>
            <person name="Ryu S."/>
            <person name="Kim W."/>
        </authorList>
    </citation>
    <scope>NUCLEOTIDE SEQUENCE [LARGE SCALE GENOMIC DNA]</scope>
    <source>
        <tissue evidence="1">Muscle</tissue>
    </source>
</reference>